<dbReference type="GO" id="GO:0016485">
    <property type="term" value="P:protein processing"/>
    <property type="evidence" value="ECO:0007669"/>
    <property type="project" value="InterPro"/>
</dbReference>
<dbReference type="Pfam" id="PF18266">
    <property type="entry name" value="Ncstrn_small"/>
    <property type="match status" value="1"/>
</dbReference>
<evidence type="ECO:0000256" key="4">
    <source>
        <dbReference type="ARBA" id="ARBA00022692"/>
    </source>
</evidence>
<dbReference type="EMBL" id="JAIZAY010000010">
    <property type="protein sequence ID" value="KAJ8034271.1"/>
    <property type="molecule type" value="Genomic_DNA"/>
</dbReference>
<keyword evidence="7" id="KW-1133">Transmembrane helix</keyword>
<dbReference type="GO" id="GO:0007220">
    <property type="term" value="P:Notch receptor processing"/>
    <property type="evidence" value="ECO:0007669"/>
    <property type="project" value="TreeGrafter"/>
</dbReference>
<evidence type="ECO:0000313" key="13">
    <source>
        <dbReference type="Proteomes" id="UP001152320"/>
    </source>
</evidence>
<evidence type="ECO:0000313" key="12">
    <source>
        <dbReference type="EMBL" id="KAJ8034271.1"/>
    </source>
</evidence>
<dbReference type="Proteomes" id="UP001152320">
    <property type="component" value="Chromosome 10"/>
</dbReference>
<keyword evidence="4" id="KW-0812">Transmembrane</keyword>
<feature type="signal peptide" evidence="10">
    <location>
        <begin position="1"/>
        <end position="32"/>
    </location>
</feature>
<reference evidence="12" key="1">
    <citation type="submission" date="2021-10" db="EMBL/GenBank/DDBJ databases">
        <title>Tropical sea cucumber genome reveals ecological adaptation and Cuvierian tubules defense mechanism.</title>
        <authorList>
            <person name="Chen T."/>
        </authorList>
    </citation>
    <scope>NUCLEOTIDE SEQUENCE</scope>
    <source>
        <strain evidence="12">Nanhai2018</strain>
        <tissue evidence="12">Muscle</tissue>
    </source>
</reference>
<gene>
    <name evidence="12" type="ORF">HOLleu_21037</name>
</gene>
<evidence type="ECO:0000256" key="9">
    <source>
        <dbReference type="ARBA" id="ARBA00023180"/>
    </source>
</evidence>
<sequence>MATFRVGVAGDRWRQFFVLCCVLLFSSRHVYANDRATYRMIYQDISFASPCIRRTNATHQVGCTSNLNGNTGVIHLIENQTDIDWLQDKGPHAPYMAVFNADMFKRENIEKILKTGKVSGIVVDHSNHTRKEIIEEERWYSSDKSCPNQNFGLYNDTECPIQWNPYGDGTNFDIDFGVPVFALTHEVEVGFIRDVSFISMKVTISSLSNYTYIAINHT</sequence>
<keyword evidence="8" id="KW-0472">Membrane</keyword>
<feature type="domain" description="Nicastrin small lobe" evidence="11">
    <location>
        <begin position="50"/>
        <end position="199"/>
    </location>
</feature>
<keyword evidence="6" id="KW-0914">Notch signaling pathway</keyword>
<protein>
    <recommendedName>
        <fullName evidence="3">Nicastrin</fullName>
    </recommendedName>
</protein>
<comment type="caution">
    <text evidence="12">The sequence shown here is derived from an EMBL/GenBank/DDBJ whole genome shotgun (WGS) entry which is preliminary data.</text>
</comment>
<dbReference type="PANTHER" id="PTHR21092">
    <property type="entry name" value="NICASTRIN"/>
    <property type="match status" value="1"/>
</dbReference>
<evidence type="ECO:0000256" key="6">
    <source>
        <dbReference type="ARBA" id="ARBA00022976"/>
    </source>
</evidence>
<comment type="subcellular location">
    <subcellularLocation>
        <location evidence="1">Membrane</location>
        <topology evidence="1">Single-pass type I membrane protein</topology>
    </subcellularLocation>
</comment>
<dbReference type="GO" id="GO:0005886">
    <property type="term" value="C:plasma membrane"/>
    <property type="evidence" value="ECO:0007669"/>
    <property type="project" value="TreeGrafter"/>
</dbReference>
<evidence type="ECO:0000256" key="1">
    <source>
        <dbReference type="ARBA" id="ARBA00004479"/>
    </source>
</evidence>
<keyword evidence="13" id="KW-1185">Reference proteome</keyword>
<keyword evidence="9" id="KW-0325">Glycoprotein</keyword>
<proteinExistence type="inferred from homology"/>
<comment type="similarity">
    <text evidence="2">Belongs to the nicastrin family.</text>
</comment>
<dbReference type="OrthoDB" id="755951at2759"/>
<evidence type="ECO:0000259" key="11">
    <source>
        <dbReference type="Pfam" id="PF18266"/>
    </source>
</evidence>
<name>A0A9Q1BWP7_HOLLE</name>
<evidence type="ECO:0000256" key="7">
    <source>
        <dbReference type="ARBA" id="ARBA00022989"/>
    </source>
</evidence>
<dbReference type="InterPro" id="IPR008710">
    <property type="entry name" value="Nicastrin"/>
</dbReference>
<keyword evidence="5 10" id="KW-0732">Signal</keyword>
<dbReference type="PANTHER" id="PTHR21092:SF0">
    <property type="entry name" value="NICASTRIN"/>
    <property type="match status" value="1"/>
</dbReference>
<dbReference type="AlphaFoldDB" id="A0A9Q1BWP7"/>
<evidence type="ECO:0000256" key="3">
    <source>
        <dbReference type="ARBA" id="ARBA00015303"/>
    </source>
</evidence>
<feature type="chain" id="PRO_5040215353" description="Nicastrin" evidence="10">
    <location>
        <begin position="33"/>
        <end position="218"/>
    </location>
</feature>
<evidence type="ECO:0000256" key="8">
    <source>
        <dbReference type="ARBA" id="ARBA00023136"/>
    </source>
</evidence>
<evidence type="ECO:0000256" key="5">
    <source>
        <dbReference type="ARBA" id="ARBA00022729"/>
    </source>
</evidence>
<organism evidence="12 13">
    <name type="scientific">Holothuria leucospilota</name>
    <name type="common">Black long sea cucumber</name>
    <name type="synonym">Mertensiothuria leucospilota</name>
    <dbReference type="NCBI Taxonomy" id="206669"/>
    <lineage>
        <taxon>Eukaryota</taxon>
        <taxon>Metazoa</taxon>
        <taxon>Echinodermata</taxon>
        <taxon>Eleutherozoa</taxon>
        <taxon>Echinozoa</taxon>
        <taxon>Holothuroidea</taxon>
        <taxon>Aspidochirotacea</taxon>
        <taxon>Aspidochirotida</taxon>
        <taxon>Holothuriidae</taxon>
        <taxon>Holothuria</taxon>
    </lineage>
</organism>
<accession>A0A9Q1BWP7</accession>
<evidence type="ECO:0000256" key="10">
    <source>
        <dbReference type="SAM" id="SignalP"/>
    </source>
</evidence>
<dbReference type="InterPro" id="IPR041084">
    <property type="entry name" value="Ncstrn_small"/>
</dbReference>
<dbReference type="GO" id="GO:0007219">
    <property type="term" value="P:Notch signaling pathway"/>
    <property type="evidence" value="ECO:0007669"/>
    <property type="project" value="UniProtKB-KW"/>
</dbReference>
<evidence type="ECO:0000256" key="2">
    <source>
        <dbReference type="ARBA" id="ARBA00007717"/>
    </source>
</evidence>